<evidence type="ECO:0000313" key="3">
    <source>
        <dbReference type="EnsemblMetazoa" id="XP_038066635.1"/>
    </source>
</evidence>
<feature type="chain" id="PRO_5036850657" description="F5/8 type C domain-containing protein" evidence="1">
    <location>
        <begin position="28"/>
        <end position="239"/>
    </location>
</feature>
<dbReference type="GeneID" id="119736692"/>
<evidence type="ECO:0000313" key="4">
    <source>
        <dbReference type="Proteomes" id="UP000887568"/>
    </source>
</evidence>
<dbReference type="PROSITE" id="PS50022">
    <property type="entry name" value="FA58C_3"/>
    <property type="match status" value="1"/>
</dbReference>
<dbReference type="AlphaFoldDB" id="A0A914ARF5"/>
<evidence type="ECO:0000259" key="2">
    <source>
        <dbReference type="PROSITE" id="PS50022"/>
    </source>
</evidence>
<dbReference type="CDD" id="cd00057">
    <property type="entry name" value="FA58C"/>
    <property type="match status" value="1"/>
</dbReference>
<dbReference type="SUPFAM" id="SSF49785">
    <property type="entry name" value="Galactose-binding domain-like"/>
    <property type="match status" value="1"/>
</dbReference>
<organism evidence="3 4">
    <name type="scientific">Patiria miniata</name>
    <name type="common">Bat star</name>
    <name type="synonym">Asterina miniata</name>
    <dbReference type="NCBI Taxonomy" id="46514"/>
    <lineage>
        <taxon>Eukaryota</taxon>
        <taxon>Metazoa</taxon>
        <taxon>Echinodermata</taxon>
        <taxon>Eleutherozoa</taxon>
        <taxon>Asterozoa</taxon>
        <taxon>Asteroidea</taxon>
        <taxon>Valvatacea</taxon>
        <taxon>Valvatida</taxon>
        <taxon>Asterinidae</taxon>
        <taxon>Patiria</taxon>
    </lineage>
</organism>
<evidence type="ECO:0000256" key="1">
    <source>
        <dbReference type="SAM" id="SignalP"/>
    </source>
</evidence>
<dbReference type="InterPro" id="IPR000421">
    <property type="entry name" value="FA58C"/>
</dbReference>
<reference evidence="3" key="1">
    <citation type="submission" date="2022-11" db="UniProtKB">
        <authorList>
            <consortium name="EnsemblMetazoa"/>
        </authorList>
    </citation>
    <scope>IDENTIFICATION</scope>
</reference>
<sequence length="239" mass="26721">MSQFVAIVSFFATISVLVFMDCAESKARVCFFGQPPELDAADMHQWTAQFMELVWKGCPRHCSASGASNDDHFAKEDSCQRLGLEDGTIPDERIRASSDGVFNPAAMGRLNGPSYWSPIYCDHYSLTSCWIGVDLLQTTRVSGVITQGNKLVWASHLVTEFQVSYKPTPSFSYEYIKETNGDIKLFDGGDVNSASTPHTNYFNQSIMASTVRIHPTVYIGKPVLRFELIQCPMDFFHVD</sequence>
<dbReference type="PANTHER" id="PTHR24543:SF325">
    <property type="entry name" value="F5_8 TYPE C DOMAIN-CONTAINING PROTEIN"/>
    <property type="match status" value="1"/>
</dbReference>
<dbReference type="PANTHER" id="PTHR24543">
    <property type="entry name" value="MULTICOPPER OXIDASE-RELATED"/>
    <property type="match status" value="1"/>
</dbReference>
<accession>A0A914ARF5</accession>
<feature type="signal peptide" evidence="1">
    <location>
        <begin position="1"/>
        <end position="27"/>
    </location>
</feature>
<feature type="domain" description="F5/8 type C" evidence="2">
    <location>
        <begin position="77"/>
        <end position="231"/>
    </location>
</feature>
<dbReference type="InterPro" id="IPR008979">
    <property type="entry name" value="Galactose-bd-like_sf"/>
</dbReference>
<dbReference type="Proteomes" id="UP000887568">
    <property type="component" value="Unplaced"/>
</dbReference>
<keyword evidence="1" id="KW-0732">Signal</keyword>
<dbReference type="Pfam" id="PF00754">
    <property type="entry name" value="F5_F8_type_C"/>
    <property type="match status" value="1"/>
</dbReference>
<dbReference type="RefSeq" id="XP_038066635.1">
    <property type="nucleotide sequence ID" value="XM_038210707.1"/>
</dbReference>
<keyword evidence="4" id="KW-1185">Reference proteome</keyword>
<protein>
    <recommendedName>
        <fullName evidence="2">F5/8 type C domain-containing protein</fullName>
    </recommendedName>
</protein>
<dbReference type="SMART" id="SM00231">
    <property type="entry name" value="FA58C"/>
    <property type="match status" value="1"/>
</dbReference>
<dbReference type="EnsemblMetazoa" id="XM_038210707.1">
    <property type="protein sequence ID" value="XP_038066635.1"/>
    <property type="gene ID" value="LOC119736692"/>
</dbReference>
<dbReference type="Gene3D" id="2.60.120.260">
    <property type="entry name" value="Galactose-binding domain-like"/>
    <property type="match status" value="1"/>
</dbReference>
<name>A0A914ARF5_PATMI</name>
<proteinExistence type="predicted"/>